<sequence>MAHPQKPVLLTGASGNLGRVLAQGLAAQGWTLRLTDIAPFPDPLPPRARFVQADLNDGVALLRQAEGCGAILHFGGISVEQPFETVLGPNLRGLYHVYEAARREGARVLFASSNHAIGFHERPDASGPQGNAPKLDVDCALRPDGYYGLSKAYGELMGRTYWDKHGVENVNCRIGSCFPKPVNARMLSTWLSFGDLIRLATAAVLAPRSGHCVIWACSDNPASFWGKDHRDRIGWQPQDSAEAYRAEVGHIVSGDPVEERYQGGGYASIGYSRSAPSPRDAFALD</sequence>
<reference evidence="6" key="1">
    <citation type="submission" date="2020-08" db="EMBL/GenBank/DDBJ databases">
        <authorList>
            <person name="Hu Y."/>
            <person name="Nguyen S.V."/>
            <person name="Li F."/>
            <person name="Fanning S."/>
        </authorList>
    </citation>
    <scope>NUCLEOTIDE SEQUENCE</scope>
    <source>
        <strain evidence="6">SYSU D8009</strain>
    </source>
</reference>
<dbReference type="GO" id="GO:0016491">
    <property type="term" value="F:oxidoreductase activity"/>
    <property type="evidence" value="ECO:0007669"/>
    <property type="project" value="UniProtKB-KW"/>
</dbReference>
<name>A0A9X0UCV6_9PROT</name>
<dbReference type="Gene3D" id="3.40.50.720">
    <property type="entry name" value="NAD(P)-binding Rossmann-like Domain"/>
    <property type="match status" value="1"/>
</dbReference>
<evidence type="ECO:0000256" key="2">
    <source>
        <dbReference type="ARBA" id="ARBA00023002"/>
    </source>
</evidence>
<dbReference type="AlphaFoldDB" id="A0A9X0UCV6"/>
<evidence type="ECO:0000256" key="1">
    <source>
        <dbReference type="ARBA" id="ARBA00007637"/>
    </source>
</evidence>
<dbReference type="InterPro" id="IPR001509">
    <property type="entry name" value="Epimerase_deHydtase"/>
</dbReference>
<evidence type="ECO:0000313" key="6">
    <source>
        <dbReference type="EMBL" id="MBC4014848.1"/>
    </source>
</evidence>
<protein>
    <submittedName>
        <fullName evidence="6">NAD(P)-dependent oxidoreductase</fullName>
    </submittedName>
</protein>
<accession>A0A9X0UCV6</accession>
<proteinExistence type="inferred from homology"/>
<organism evidence="6 7">
    <name type="scientific">Siccirubricoccus deserti</name>
    <dbReference type="NCBI Taxonomy" id="2013562"/>
    <lineage>
        <taxon>Bacteria</taxon>
        <taxon>Pseudomonadati</taxon>
        <taxon>Pseudomonadota</taxon>
        <taxon>Alphaproteobacteria</taxon>
        <taxon>Acetobacterales</taxon>
        <taxon>Roseomonadaceae</taxon>
        <taxon>Siccirubricoccus</taxon>
    </lineage>
</organism>
<feature type="region of interest" description="Disordered" evidence="4">
    <location>
        <begin position="266"/>
        <end position="285"/>
    </location>
</feature>
<evidence type="ECO:0000256" key="4">
    <source>
        <dbReference type="SAM" id="MobiDB-lite"/>
    </source>
</evidence>
<comment type="caution">
    <text evidence="6">The sequence shown here is derived from an EMBL/GenBank/DDBJ whole genome shotgun (WGS) entry which is preliminary data.</text>
</comment>
<evidence type="ECO:0000256" key="3">
    <source>
        <dbReference type="ARBA" id="ARBA00023027"/>
    </source>
</evidence>
<keyword evidence="7" id="KW-1185">Reference proteome</keyword>
<dbReference type="Pfam" id="PF01370">
    <property type="entry name" value="Epimerase"/>
    <property type="match status" value="1"/>
</dbReference>
<dbReference type="PANTHER" id="PTHR43103:SF5">
    <property type="entry name" value="4-EPIMERASE, PUTATIVE (AFU_ORTHOLOGUE AFUA_7G00360)-RELATED"/>
    <property type="match status" value="1"/>
</dbReference>
<gene>
    <name evidence="6" type="ORF">H7965_05870</name>
</gene>
<dbReference type="PANTHER" id="PTHR43103">
    <property type="entry name" value="NUCLEOSIDE-DIPHOSPHATE-SUGAR EPIMERASE"/>
    <property type="match status" value="1"/>
</dbReference>
<dbReference type="SUPFAM" id="SSF51735">
    <property type="entry name" value="NAD(P)-binding Rossmann-fold domains"/>
    <property type="match status" value="1"/>
</dbReference>
<dbReference type="Proteomes" id="UP000600101">
    <property type="component" value="Unassembled WGS sequence"/>
</dbReference>
<keyword evidence="2" id="KW-0560">Oxidoreductase</keyword>
<dbReference type="RefSeq" id="WP_186769609.1">
    <property type="nucleotide sequence ID" value="NZ_JACOMF010000004.1"/>
</dbReference>
<feature type="domain" description="NAD-dependent epimerase/dehydratase" evidence="5">
    <location>
        <begin position="8"/>
        <end position="176"/>
    </location>
</feature>
<evidence type="ECO:0000313" key="7">
    <source>
        <dbReference type="Proteomes" id="UP000600101"/>
    </source>
</evidence>
<comment type="similarity">
    <text evidence="1">Belongs to the NAD(P)-dependent epimerase/dehydratase family.</text>
</comment>
<dbReference type="EMBL" id="JACOMF010000004">
    <property type="protein sequence ID" value="MBC4014848.1"/>
    <property type="molecule type" value="Genomic_DNA"/>
</dbReference>
<evidence type="ECO:0000259" key="5">
    <source>
        <dbReference type="Pfam" id="PF01370"/>
    </source>
</evidence>
<keyword evidence="3" id="KW-0520">NAD</keyword>
<dbReference type="InterPro" id="IPR036291">
    <property type="entry name" value="NAD(P)-bd_dom_sf"/>
</dbReference>